<dbReference type="EMBL" id="CP072384">
    <property type="protein sequence ID" value="QUC07101.1"/>
    <property type="molecule type" value="Genomic_DNA"/>
</dbReference>
<dbReference type="PROSITE" id="PS50110">
    <property type="entry name" value="RESPONSE_REGULATORY"/>
    <property type="match status" value="1"/>
</dbReference>
<evidence type="ECO:0000256" key="4">
    <source>
        <dbReference type="ARBA" id="ARBA00023163"/>
    </source>
</evidence>
<evidence type="ECO:0000256" key="5">
    <source>
        <dbReference type="PROSITE-ProRule" id="PRU00169"/>
    </source>
</evidence>
<sequence>MGSRPGADIYRPLSVLIIDSDLFVRKTLSRMLSEAQGITVRAAMQSCSEAFDILRREPIDVVLMGIGIPAADVLSGMTGMLQEFPGVDVLVLGSSADDETIRMTMGLGAGGFLLKNADSEEITQSIRCIAAGVKVLSGEIIQDLFPSGESLSVQASLSSGEKDVLSLVARGRTNPEIAAELLIAESTVKSRLSRLSSKLGTSSRVSTAVRAQQLRLV</sequence>
<dbReference type="CDD" id="cd06170">
    <property type="entry name" value="LuxR_C_like"/>
    <property type="match status" value="1"/>
</dbReference>
<dbReference type="InterPro" id="IPR058245">
    <property type="entry name" value="NreC/VraR/RcsB-like_REC"/>
</dbReference>
<proteinExistence type="predicted"/>
<dbReference type="SUPFAM" id="SSF52172">
    <property type="entry name" value="CheY-like"/>
    <property type="match status" value="1"/>
</dbReference>
<dbReference type="PANTHER" id="PTHR43214:SF24">
    <property type="entry name" value="TRANSCRIPTIONAL REGULATORY PROTEIN NARL-RELATED"/>
    <property type="match status" value="1"/>
</dbReference>
<comment type="caution">
    <text evidence="5">Lacks conserved residue(s) required for the propagation of feature annotation.</text>
</comment>
<evidence type="ECO:0000313" key="8">
    <source>
        <dbReference type="EMBL" id="QUC07101.1"/>
    </source>
</evidence>
<accession>A0ABX7Y2A0</accession>
<keyword evidence="3" id="KW-0238">DNA-binding</keyword>
<dbReference type="PROSITE" id="PS50043">
    <property type="entry name" value="HTH_LUXR_2"/>
    <property type="match status" value="1"/>
</dbReference>
<protein>
    <submittedName>
        <fullName evidence="8">Response regulator transcription factor</fullName>
    </submittedName>
</protein>
<keyword evidence="2" id="KW-0805">Transcription regulation</keyword>
<dbReference type="PROSITE" id="PS00622">
    <property type="entry name" value="HTH_LUXR_1"/>
    <property type="match status" value="1"/>
</dbReference>
<gene>
    <name evidence="8" type="ORF">J5A65_09055</name>
</gene>
<dbReference type="RefSeq" id="WP_212321300.1">
    <property type="nucleotide sequence ID" value="NZ_AP024463.1"/>
</dbReference>
<evidence type="ECO:0000313" key="9">
    <source>
        <dbReference type="Proteomes" id="UP000678513"/>
    </source>
</evidence>
<evidence type="ECO:0000259" key="6">
    <source>
        <dbReference type="PROSITE" id="PS50043"/>
    </source>
</evidence>
<feature type="domain" description="Response regulatory" evidence="7">
    <location>
        <begin position="14"/>
        <end position="130"/>
    </location>
</feature>
<dbReference type="InterPro" id="IPR016032">
    <property type="entry name" value="Sig_transdc_resp-reg_C-effctor"/>
</dbReference>
<dbReference type="Pfam" id="PF00072">
    <property type="entry name" value="Response_reg"/>
    <property type="match status" value="1"/>
</dbReference>
<dbReference type="InterPro" id="IPR039420">
    <property type="entry name" value="WalR-like"/>
</dbReference>
<dbReference type="CDD" id="cd17535">
    <property type="entry name" value="REC_NarL-like"/>
    <property type="match status" value="1"/>
</dbReference>
<dbReference type="InterPro" id="IPR001789">
    <property type="entry name" value="Sig_transdc_resp-reg_receiver"/>
</dbReference>
<dbReference type="Pfam" id="PF00196">
    <property type="entry name" value="GerE"/>
    <property type="match status" value="1"/>
</dbReference>
<dbReference type="PRINTS" id="PR00038">
    <property type="entry name" value="HTHLUXR"/>
</dbReference>
<dbReference type="Proteomes" id="UP000678513">
    <property type="component" value="Chromosome"/>
</dbReference>
<dbReference type="SMART" id="SM00421">
    <property type="entry name" value="HTH_LUXR"/>
    <property type="match status" value="1"/>
</dbReference>
<keyword evidence="4" id="KW-0804">Transcription</keyword>
<feature type="domain" description="HTH luxR-type" evidence="6">
    <location>
        <begin position="150"/>
        <end position="215"/>
    </location>
</feature>
<dbReference type="SMART" id="SM00448">
    <property type="entry name" value="REC"/>
    <property type="match status" value="1"/>
</dbReference>
<organism evidence="8 9">
    <name type="scientific">Arachnia rubra</name>
    <dbReference type="NCBI Taxonomy" id="1547448"/>
    <lineage>
        <taxon>Bacteria</taxon>
        <taxon>Bacillati</taxon>
        <taxon>Actinomycetota</taxon>
        <taxon>Actinomycetes</taxon>
        <taxon>Propionibacteriales</taxon>
        <taxon>Propionibacteriaceae</taxon>
        <taxon>Arachnia</taxon>
    </lineage>
</organism>
<dbReference type="SUPFAM" id="SSF46894">
    <property type="entry name" value="C-terminal effector domain of the bipartite response regulators"/>
    <property type="match status" value="1"/>
</dbReference>
<dbReference type="InterPro" id="IPR000792">
    <property type="entry name" value="Tscrpt_reg_LuxR_C"/>
</dbReference>
<reference evidence="8 9" key="1">
    <citation type="submission" date="2021-03" db="EMBL/GenBank/DDBJ databases">
        <title>Human Oral Microbial Genomes.</title>
        <authorList>
            <person name="Johnston C.D."/>
            <person name="Chen T."/>
            <person name="Dewhirst F.E."/>
        </authorList>
    </citation>
    <scope>NUCLEOTIDE SEQUENCE [LARGE SCALE GENOMIC DNA]</scope>
    <source>
        <strain evidence="8 9">DSMZ 100122</strain>
    </source>
</reference>
<evidence type="ECO:0000256" key="2">
    <source>
        <dbReference type="ARBA" id="ARBA00023015"/>
    </source>
</evidence>
<evidence type="ECO:0000256" key="1">
    <source>
        <dbReference type="ARBA" id="ARBA00022553"/>
    </source>
</evidence>
<evidence type="ECO:0000259" key="7">
    <source>
        <dbReference type="PROSITE" id="PS50110"/>
    </source>
</evidence>
<keyword evidence="9" id="KW-1185">Reference proteome</keyword>
<keyword evidence="1" id="KW-0597">Phosphoprotein</keyword>
<evidence type="ECO:0000256" key="3">
    <source>
        <dbReference type="ARBA" id="ARBA00023125"/>
    </source>
</evidence>
<dbReference type="InterPro" id="IPR011006">
    <property type="entry name" value="CheY-like_superfamily"/>
</dbReference>
<dbReference type="PANTHER" id="PTHR43214">
    <property type="entry name" value="TWO-COMPONENT RESPONSE REGULATOR"/>
    <property type="match status" value="1"/>
</dbReference>
<dbReference type="Gene3D" id="3.40.50.2300">
    <property type="match status" value="1"/>
</dbReference>
<name>A0ABX7Y2A0_9ACTN</name>